<dbReference type="SUPFAM" id="SSF52540">
    <property type="entry name" value="P-loop containing nucleoside triphosphate hydrolases"/>
    <property type="match status" value="1"/>
</dbReference>
<dbReference type="STRING" id="2656787.A0A370TC23"/>
<dbReference type="OrthoDB" id="415706at2759"/>
<evidence type="ECO:0000313" key="2">
    <source>
        <dbReference type="Proteomes" id="UP000254866"/>
    </source>
</evidence>
<comment type="caution">
    <text evidence="1">The sequence shown here is derived from an EMBL/GenBank/DDBJ whole genome shotgun (WGS) entry which is preliminary data.</text>
</comment>
<dbReference type="GeneID" id="43602054"/>
<proteinExistence type="predicted"/>
<dbReference type="Proteomes" id="UP000254866">
    <property type="component" value="Unassembled WGS sequence"/>
</dbReference>
<dbReference type="AlphaFoldDB" id="A0A370TC23"/>
<reference evidence="1 2" key="1">
    <citation type="journal article" date="2018" name="IMA Fungus">
        <title>IMA Genome-F 9: Draft genome sequence of Annulohypoxylon stygium, Aspergillus mulundensis, Berkeleyomyces basicola (syn. Thielaviopsis basicola), Ceratocystis smalleyi, two Cercospora beticola strains, Coleophoma cylindrospora, Fusarium fracticaudum, Phialophora cf. hyalina, and Morchella septimelata.</title>
        <authorList>
            <person name="Wingfield B.D."/>
            <person name="Bills G.F."/>
            <person name="Dong Y."/>
            <person name="Huang W."/>
            <person name="Nel W.J."/>
            <person name="Swalarsk-Parry B.S."/>
            <person name="Vaghefi N."/>
            <person name="Wilken P.M."/>
            <person name="An Z."/>
            <person name="de Beer Z.W."/>
            <person name="De Vos L."/>
            <person name="Chen L."/>
            <person name="Duong T.A."/>
            <person name="Gao Y."/>
            <person name="Hammerbacher A."/>
            <person name="Kikkert J.R."/>
            <person name="Li Y."/>
            <person name="Li H."/>
            <person name="Li K."/>
            <person name="Li Q."/>
            <person name="Liu X."/>
            <person name="Ma X."/>
            <person name="Naidoo K."/>
            <person name="Pethybridge S.J."/>
            <person name="Sun J."/>
            <person name="Steenkamp E.T."/>
            <person name="van der Nest M.A."/>
            <person name="van Wyk S."/>
            <person name="Wingfield M.J."/>
            <person name="Xiong C."/>
            <person name="Yue Q."/>
            <person name="Zhang X."/>
        </authorList>
    </citation>
    <scope>NUCLEOTIDE SEQUENCE [LARGE SCALE GENOMIC DNA]</scope>
    <source>
        <strain evidence="1 2">BP 5553</strain>
    </source>
</reference>
<dbReference type="Gene3D" id="3.40.50.300">
    <property type="entry name" value="P-loop containing nucleotide triphosphate hydrolases"/>
    <property type="match status" value="1"/>
</dbReference>
<organism evidence="1 2">
    <name type="scientific">Venustampulla echinocandica</name>
    <dbReference type="NCBI Taxonomy" id="2656787"/>
    <lineage>
        <taxon>Eukaryota</taxon>
        <taxon>Fungi</taxon>
        <taxon>Dikarya</taxon>
        <taxon>Ascomycota</taxon>
        <taxon>Pezizomycotina</taxon>
        <taxon>Leotiomycetes</taxon>
        <taxon>Helotiales</taxon>
        <taxon>Pleuroascaceae</taxon>
        <taxon>Venustampulla</taxon>
    </lineage>
</organism>
<evidence type="ECO:0000313" key="1">
    <source>
        <dbReference type="EMBL" id="RDL31803.1"/>
    </source>
</evidence>
<dbReference type="RefSeq" id="XP_031865735.1">
    <property type="nucleotide sequence ID" value="XM_032017828.1"/>
</dbReference>
<gene>
    <name evidence="1" type="ORF">BP5553_09205</name>
</gene>
<dbReference type="InterPro" id="IPR027417">
    <property type="entry name" value="P-loop_NTPase"/>
</dbReference>
<name>A0A370TC23_9HELO</name>
<sequence>MTLQQSKAFSDDVLCLEVYGIEQECLSVIDVPGIFKRTAQGVASKADMQMAKSMMQGISKFRGTEIAEEVDPHRQRTLGVLTKPELVDKGAEMAEGRFD</sequence>
<protein>
    <submittedName>
        <fullName evidence="1">Uncharacterized protein</fullName>
    </submittedName>
</protein>
<dbReference type="EMBL" id="NPIC01000011">
    <property type="protein sequence ID" value="RDL31803.1"/>
    <property type="molecule type" value="Genomic_DNA"/>
</dbReference>
<keyword evidence="2" id="KW-1185">Reference proteome</keyword>
<accession>A0A370TC23</accession>